<dbReference type="EC" id="3.6.4.13" evidence="1"/>
<dbReference type="Gene3D" id="3.40.50.300">
    <property type="entry name" value="P-loop containing nucleotide triphosphate hydrolases"/>
    <property type="match status" value="1"/>
</dbReference>
<dbReference type="PANTHER" id="PTHR47963:SF8">
    <property type="entry name" value="ATP-DEPENDENT RNA HELICASE DEAD"/>
    <property type="match status" value="1"/>
</dbReference>
<keyword evidence="3" id="KW-0378">Hydrolase</keyword>
<dbReference type="EMBL" id="NBIV01000038">
    <property type="protein sequence ID" value="PXF46463.1"/>
    <property type="molecule type" value="Genomic_DNA"/>
</dbReference>
<dbReference type="GO" id="GO:0003724">
    <property type="term" value="F:RNA helicase activity"/>
    <property type="evidence" value="ECO:0007669"/>
    <property type="project" value="UniProtKB-EC"/>
</dbReference>
<comment type="caution">
    <text evidence="7">The sequence shown here is derived from an EMBL/GenBank/DDBJ whole genome shotgun (WGS) entry which is preliminary data.</text>
</comment>
<reference evidence="7 8" key="1">
    <citation type="journal article" date="2018" name="Mol. Biol. Evol.">
        <title>Analysis of the draft genome of the red seaweed Gracilariopsis chorda provides insights into genome size evolution in Rhodophyta.</title>
        <authorList>
            <person name="Lee J."/>
            <person name="Yang E.C."/>
            <person name="Graf L."/>
            <person name="Yang J.H."/>
            <person name="Qiu H."/>
            <person name="Zel Zion U."/>
            <person name="Chan C.X."/>
            <person name="Stephens T.G."/>
            <person name="Weber A.P.M."/>
            <person name="Boo G.H."/>
            <person name="Boo S.M."/>
            <person name="Kim K.M."/>
            <person name="Shin Y."/>
            <person name="Jung M."/>
            <person name="Lee S.J."/>
            <person name="Yim H.S."/>
            <person name="Lee J.H."/>
            <person name="Bhattacharya D."/>
            <person name="Yoon H.S."/>
        </authorList>
    </citation>
    <scope>NUCLEOTIDE SEQUENCE [LARGE SCALE GENOMIC DNA]</scope>
    <source>
        <strain evidence="7 8">SKKU-2015</strain>
        <tissue evidence="7">Whole body</tissue>
    </source>
</reference>
<dbReference type="GO" id="GO:0005524">
    <property type="term" value="F:ATP binding"/>
    <property type="evidence" value="ECO:0007669"/>
    <property type="project" value="UniProtKB-KW"/>
</dbReference>
<evidence type="ECO:0000259" key="6">
    <source>
        <dbReference type="PROSITE" id="PS51192"/>
    </source>
</evidence>
<dbReference type="OrthoDB" id="1735at2759"/>
<dbReference type="InterPro" id="IPR011545">
    <property type="entry name" value="DEAD/DEAH_box_helicase_dom"/>
</dbReference>
<dbReference type="GO" id="GO:0003723">
    <property type="term" value="F:RNA binding"/>
    <property type="evidence" value="ECO:0007669"/>
    <property type="project" value="TreeGrafter"/>
</dbReference>
<dbReference type="Proteomes" id="UP000247409">
    <property type="component" value="Unassembled WGS sequence"/>
</dbReference>
<protein>
    <recommendedName>
        <fullName evidence="1">RNA helicase</fullName>
        <ecNumber evidence="1">3.6.4.13</ecNumber>
    </recommendedName>
</protein>
<accession>A0A2V3IWK7</accession>
<gene>
    <name evidence="7" type="ORF">BWQ96_03788</name>
</gene>
<evidence type="ECO:0000313" key="7">
    <source>
        <dbReference type="EMBL" id="PXF46463.1"/>
    </source>
</evidence>
<keyword evidence="2" id="KW-0547">Nucleotide-binding</keyword>
<evidence type="ECO:0000256" key="2">
    <source>
        <dbReference type="ARBA" id="ARBA00022741"/>
    </source>
</evidence>
<feature type="domain" description="Helicase ATP-binding" evidence="6">
    <location>
        <begin position="1"/>
        <end position="106"/>
    </location>
</feature>
<keyword evidence="5" id="KW-0067">ATP-binding</keyword>
<proteinExistence type="predicted"/>
<organism evidence="7 8">
    <name type="scientific">Gracilariopsis chorda</name>
    <dbReference type="NCBI Taxonomy" id="448386"/>
    <lineage>
        <taxon>Eukaryota</taxon>
        <taxon>Rhodophyta</taxon>
        <taxon>Florideophyceae</taxon>
        <taxon>Rhodymeniophycidae</taxon>
        <taxon>Gracilariales</taxon>
        <taxon>Gracilariaceae</taxon>
        <taxon>Gracilariopsis</taxon>
    </lineage>
</organism>
<dbReference type="STRING" id="448386.A0A2V3IWK7"/>
<dbReference type="AlphaFoldDB" id="A0A2V3IWK7"/>
<dbReference type="PANTHER" id="PTHR47963">
    <property type="entry name" value="DEAD-BOX ATP-DEPENDENT RNA HELICASE 47, MITOCHONDRIAL"/>
    <property type="match status" value="1"/>
</dbReference>
<evidence type="ECO:0000256" key="3">
    <source>
        <dbReference type="ARBA" id="ARBA00022801"/>
    </source>
</evidence>
<dbReference type="InterPro" id="IPR050547">
    <property type="entry name" value="DEAD_box_RNA_helicases"/>
</dbReference>
<dbReference type="InterPro" id="IPR014001">
    <property type="entry name" value="Helicase_ATP-bd"/>
</dbReference>
<evidence type="ECO:0000256" key="5">
    <source>
        <dbReference type="ARBA" id="ARBA00022840"/>
    </source>
</evidence>
<dbReference type="SUPFAM" id="SSF52540">
    <property type="entry name" value="P-loop containing nucleoside triphosphate hydrolases"/>
    <property type="match status" value="1"/>
</dbReference>
<keyword evidence="8" id="KW-1185">Reference proteome</keyword>
<evidence type="ECO:0000256" key="1">
    <source>
        <dbReference type="ARBA" id="ARBA00012552"/>
    </source>
</evidence>
<evidence type="ECO:0000313" key="8">
    <source>
        <dbReference type="Proteomes" id="UP000247409"/>
    </source>
</evidence>
<keyword evidence="4 7" id="KW-0347">Helicase</keyword>
<sequence length="117" mass="12924">MLQLLLITGGNPKAQKESLKSGLDIVAGTLGSIVRLVKTGGLSLDAIRFSVLHEADSFAEDNMRDIMFLYQKIPSRNRVQTLLFSAALHSLEIKDLAEKIQSFPTWIDLKGKQSVPE</sequence>
<evidence type="ECO:0000256" key="4">
    <source>
        <dbReference type="ARBA" id="ARBA00022806"/>
    </source>
</evidence>
<name>A0A2V3IWK7_9FLOR</name>
<dbReference type="Pfam" id="PF00270">
    <property type="entry name" value="DEAD"/>
    <property type="match status" value="1"/>
</dbReference>
<dbReference type="GO" id="GO:0016787">
    <property type="term" value="F:hydrolase activity"/>
    <property type="evidence" value="ECO:0007669"/>
    <property type="project" value="UniProtKB-KW"/>
</dbReference>
<dbReference type="InterPro" id="IPR027417">
    <property type="entry name" value="P-loop_NTPase"/>
</dbReference>
<dbReference type="PROSITE" id="PS51192">
    <property type="entry name" value="HELICASE_ATP_BIND_1"/>
    <property type="match status" value="1"/>
</dbReference>